<reference evidence="2 3" key="1">
    <citation type="submission" date="2016-11" db="EMBL/GenBank/DDBJ databases">
        <authorList>
            <person name="Jaros S."/>
            <person name="Januszkiewicz K."/>
            <person name="Wedrychowicz H."/>
        </authorList>
    </citation>
    <scope>NUCLEOTIDE SEQUENCE [LARGE SCALE GENOMIC DNA]</scope>
    <source>
        <strain evidence="2 3">DSM 9297</strain>
    </source>
</reference>
<dbReference type="STRING" id="43928.SAMN05443636_1915"/>
<protein>
    <submittedName>
        <fullName evidence="2">GMP synthase (Glutamine-hydrolysing)</fullName>
    </submittedName>
</protein>
<dbReference type="InterPro" id="IPR017926">
    <property type="entry name" value="GATASE"/>
</dbReference>
<dbReference type="CDD" id="cd01741">
    <property type="entry name" value="GATase1_1"/>
    <property type="match status" value="1"/>
</dbReference>
<organism evidence="2 3">
    <name type="scientific">Halobaculum gomorrense</name>
    <dbReference type="NCBI Taxonomy" id="43928"/>
    <lineage>
        <taxon>Archaea</taxon>
        <taxon>Methanobacteriati</taxon>
        <taxon>Methanobacteriota</taxon>
        <taxon>Stenosarchaea group</taxon>
        <taxon>Halobacteria</taxon>
        <taxon>Halobacteriales</taxon>
        <taxon>Haloferacaceae</taxon>
        <taxon>Halobaculum</taxon>
    </lineage>
</organism>
<dbReference type="GO" id="GO:0005829">
    <property type="term" value="C:cytosol"/>
    <property type="evidence" value="ECO:0007669"/>
    <property type="project" value="TreeGrafter"/>
</dbReference>
<dbReference type="PANTHER" id="PTHR42695">
    <property type="entry name" value="GLUTAMINE AMIDOTRANSFERASE YLR126C-RELATED"/>
    <property type="match status" value="1"/>
</dbReference>
<dbReference type="PRINTS" id="PR00096">
    <property type="entry name" value="GATASE"/>
</dbReference>
<dbReference type="InterPro" id="IPR044992">
    <property type="entry name" value="ChyE-like"/>
</dbReference>
<dbReference type="Pfam" id="PF00117">
    <property type="entry name" value="GATase"/>
    <property type="match status" value="1"/>
</dbReference>
<feature type="domain" description="Glutamine amidotransferase" evidence="1">
    <location>
        <begin position="51"/>
        <end position="193"/>
    </location>
</feature>
<dbReference type="OrthoDB" id="7388at2157"/>
<dbReference type="Proteomes" id="UP000184357">
    <property type="component" value="Unassembled WGS sequence"/>
</dbReference>
<proteinExistence type="predicted"/>
<name>A0A1M5QHV2_9EURY</name>
<sequence>MTRPRLALLNAAHDGANTARNFRRELDADLVEFDANAQQLPDHFEFDNDEGPSSSRTASPFDGVVITGSRSSVYWDEEWIPPLIEWTAEAAERCLPILGVCYGHQVLAEALGGRVGGMDDFEIGYNEVTHRGDDELFAGVDEAFTVFTTHGDAVVELPPGAELLAENEYGVHAFRKGRCWGVQFHPEYDLETAESVTEGKRERIGDERVDEVLAAISPERYEAACEAKTLFENFTAYCRRVRDDGVDGDAGDSAARTVTGGEAGR</sequence>
<evidence type="ECO:0000259" key="1">
    <source>
        <dbReference type="Pfam" id="PF00117"/>
    </source>
</evidence>
<gene>
    <name evidence="2" type="ORF">SAMN05443636_1915</name>
</gene>
<dbReference type="PROSITE" id="PS51273">
    <property type="entry name" value="GATASE_TYPE_1"/>
    <property type="match status" value="1"/>
</dbReference>
<evidence type="ECO:0000313" key="3">
    <source>
        <dbReference type="Proteomes" id="UP000184357"/>
    </source>
</evidence>
<dbReference type="AlphaFoldDB" id="A0A1M5QHV2"/>
<dbReference type="Gene3D" id="3.40.50.880">
    <property type="match status" value="1"/>
</dbReference>
<dbReference type="EMBL" id="FQWV01000004">
    <property type="protein sequence ID" value="SHH13715.1"/>
    <property type="molecule type" value="Genomic_DNA"/>
</dbReference>
<evidence type="ECO:0000313" key="2">
    <source>
        <dbReference type="EMBL" id="SHH13715.1"/>
    </source>
</evidence>
<dbReference type="InterPro" id="IPR029062">
    <property type="entry name" value="Class_I_gatase-like"/>
</dbReference>
<accession>A0A1M5QHV2</accession>
<dbReference type="PANTHER" id="PTHR42695:SF5">
    <property type="entry name" value="GLUTAMINE AMIDOTRANSFERASE YLR126C-RELATED"/>
    <property type="match status" value="1"/>
</dbReference>
<keyword evidence="3" id="KW-1185">Reference proteome</keyword>
<dbReference type="RefSeq" id="WP_073308914.1">
    <property type="nucleotide sequence ID" value="NZ_FQWV01000004.1"/>
</dbReference>
<dbReference type="SUPFAM" id="SSF52317">
    <property type="entry name" value="Class I glutamine amidotransferase-like"/>
    <property type="match status" value="1"/>
</dbReference>